<evidence type="ECO:0000313" key="3">
    <source>
        <dbReference type="Proteomes" id="UP000631114"/>
    </source>
</evidence>
<protein>
    <recommendedName>
        <fullName evidence="4">Pentatricopeptide repeat-containing protein</fullName>
    </recommendedName>
</protein>
<dbReference type="Proteomes" id="UP000631114">
    <property type="component" value="Unassembled WGS sequence"/>
</dbReference>
<sequence length="142" mass="16122">MERNLVTWNMMISGYGMNGYGVTAKGSYSLMILTGFVGRESFDENVLQCGELNLAYEDKVGLIDEAYSFIKGMPVEPDDSVWGALLGACAIHSDFKMKKMSGDLLDHLNPKTSRYYKLIMSIYGRKGRRDEDMKCLKSEIWY</sequence>
<keyword evidence="3" id="KW-1185">Reference proteome</keyword>
<comment type="caution">
    <text evidence="2">The sequence shown here is derived from an EMBL/GenBank/DDBJ whole genome shotgun (WGS) entry which is preliminary data.</text>
</comment>
<evidence type="ECO:0000313" key="2">
    <source>
        <dbReference type="EMBL" id="KAF9600029.1"/>
    </source>
</evidence>
<dbReference type="InterPro" id="IPR046960">
    <property type="entry name" value="PPR_At4g14850-like_plant"/>
</dbReference>
<accession>A0A835HIE4</accession>
<gene>
    <name evidence="2" type="ORF">IFM89_002502</name>
</gene>
<dbReference type="AlphaFoldDB" id="A0A835HIE4"/>
<organism evidence="2 3">
    <name type="scientific">Coptis chinensis</name>
    <dbReference type="NCBI Taxonomy" id="261450"/>
    <lineage>
        <taxon>Eukaryota</taxon>
        <taxon>Viridiplantae</taxon>
        <taxon>Streptophyta</taxon>
        <taxon>Embryophyta</taxon>
        <taxon>Tracheophyta</taxon>
        <taxon>Spermatophyta</taxon>
        <taxon>Magnoliopsida</taxon>
        <taxon>Ranunculales</taxon>
        <taxon>Ranunculaceae</taxon>
        <taxon>Coptidoideae</taxon>
        <taxon>Coptis</taxon>
    </lineage>
</organism>
<keyword evidence="1" id="KW-0677">Repeat</keyword>
<dbReference type="Gene3D" id="1.25.40.10">
    <property type="entry name" value="Tetratricopeptide repeat domain"/>
    <property type="match status" value="1"/>
</dbReference>
<name>A0A835HIE4_9MAGN</name>
<dbReference type="InterPro" id="IPR002885">
    <property type="entry name" value="PPR_rpt"/>
</dbReference>
<dbReference type="NCBIfam" id="TIGR00756">
    <property type="entry name" value="PPR"/>
    <property type="match status" value="1"/>
</dbReference>
<evidence type="ECO:0008006" key="4">
    <source>
        <dbReference type="Google" id="ProtNLM"/>
    </source>
</evidence>
<dbReference type="Pfam" id="PF01535">
    <property type="entry name" value="PPR"/>
    <property type="match status" value="1"/>
</dbReference>
<evidence type="ECO:0000256" key="1">
    <source>
        <dbReference type="ARBA" id="ARBA00022737"/>
    </source>
</evidence>
<reference evidence="2 3" key="1">
    <citation type="submission" date="2020-10" db="EMBL/GenBank/DDBJ databases">
        <title>The Coptis chinensis genome and diversification of protoberbering-type alkaloids.</title>
        <authorList>
            <person name="Wang B."/>
            <person name="Shu S."/>
            <person name="Song C."/>
            <person name="Liu Y."/>
        </authorList>
    </citation>
    <scope>NUCLEOTIDE SEQUENCE [LARGE SCALE GENOMIC DNA]</scope>
    <source>
        <strain evidence="2">HL-2020</strain>
        <tissue evidence="2">Leaf</tissue>
    </source>
</reference>
<dbReference type="EMBL" id="JADFTS010000006">
    <property type="protein sequence ID" value="KAF9600029.1"/>
    <property type="molecule type" value="Genomic_DNA"/>
</dbReference>
<dbReference type="InterPro" id="IPR011990">
    <property type="entry name" value="TPR-like_helical_dom_sf"/>
</dbReference>
<dbReference type="OrthoDB" id="1936721at2759"/>
<dbReference type="PANTHER" id="PTHR47926">
    <property type="entry name" value="PENTATRICOPEPTIDE REPEAT-CONTAINING PROTEIN"/>
    <property type="match status" value="1"/>
</dbReference>
<dbReference type="GO" id="GO:0003723">
    <property type="term" value="F:RNA binding"/>
    <property type="evidence" value="ECO:0007669"/>
    <property type="project" value="InterPro"/>
</dbReference>
<dbReference type="PANTHER" id="PTHR47926:SF452">
    <property type="entry name" value="PENTATRICOPEPTIDE REPEAT-CONTAINING PROTEIN"/>
    <property type="match status" value="1"/>
</dbReference>
<dbReference type="GO" id="GO:0009451">
    <property type="term" value="P:RNA modification"/>
    <property type="evidence" value="ECO:0007669"/>
    <property type="project" value="InterPro"/>
</dbReference>
<proteinExistence type="predicted"/>